<dbReference type="KEGG" id="nio:NITINOP_2316"/>
<dbReference type="Gene3D" id="3.30.70.260">
    <property type="match status" value="1"/>
</dbReference>
<dbReference type="InterPro" id="IPR045213">
    <property type="entry name" value="Malic_NAD-bd_bact_type"/>
</dbReference>
<dbReference type="EMBL" id="LN885086">
    <property type="protein sequence ID" value="CUQ67288.1"/>
    <property type="molecule type" value="Genomic_DNA"/>
</dbReference>
<dbReference type="InterPro" id="IPR002912">
    <property type="entry name" value="ACT_dom"/>
</dbReference>
<protein>
    <submittedName>
        <fullName evidence="4">Malate dehydrogenase (Oxaloacetate-decarboxylating)</fullName>
        <ecNumber evidence="4">1.1.1.38</ecNumber>
    </submittedName>
</protein>
<dbReference type="SUPFAM" id="SSF51735">
    <property type="entry name" value="NAD(P)-binding Rossmann-fold domains"/>
    <property type="match status" value="1"/>
</dbReference>
<dbReference type="PANTHER" id="PTHR43237:SF4">
    <property type="entry name" value="NADP-DEPENDENT MALIC ENZYME"/>
    <property type="match status" value="1"/>
</dbReference>
<sequence>MIDDDLSSNYRLTVRLELANQPGVFARVATLLAEEQANLGAVDLVSATKARLVRDVTFDVQNEAHGERVLNRLRLLPDVEVISASDRIFLLHLGGKIRVEGKVPVKTRHTLSMVYTPGVGRVAAAIAQDPAKAYVFTSKGNSVAVVTDGSAVLGLGNLGPEAALPVMEGKVMLFKELAGIDAWPLCLKTQDPDEIARIVEGIAPGFGAVNLEDISAPRCFEIERRLKQSLEIPVMHDDQHGTAVVVLAALTNALRVTGKRLEDVHIVVNGLGAAGMACCRMLLAAGVSHLVGCDKQGIILKGDAATLQGCRDDLAACLTPNSPQGSLRDALKGADVFIGVSAGNILSAEALDIMAPDRIVFAMANPDPEVPPELARSHCRIFATGRSDFPNQINNALAFPGIFRGALDVQAREINEAMKLAAAHAIAGAVPEGALGEEYIIPSLFDKTVVPRVARAVAIAARQTGVARRRAKIGDEPDSGTV</sequence>
<evidence type="ECO:0000313" key="4">
    <source>
        <dbReference type="EMBL" id="CUQ67288.1"/>
    </source>
</evidence>
<dbReference type="GO" id="GO:0051287">
    <property type="term" value="F:NAD binding"/>
    <property type="evidence" value="ECO:0007669"/>
    <property type="project" value="InterPro"/>
</dbReference>
<dbReference type="CDD" id="cd05311">
    <property type="entry name" value="NAD_bind_2_malic_enz"/>
    <property type="match status" value="1"/>
</dbReference>
<dbReference type="InterPro" id="IPR037062">
    <property type="entry name" value="Malic_N_dom_sf"/>
</dbReference>
<dbReference type="Pfam" id="PF03949">
    <property type="entry name" value="Malic_M"/>
    <property type="match status" value="1"/>
</dbReference>
<dbReference type="STRING" id="1715989.NITINOP_2316"/>
<proteinExistence type="predicted"/>
<dbReference type="RefSeq" id="WP_197549046.1">
    <property type="nucleotide sequence ID" value="NZ_LN885086.1"/>
</dbReference>
<dbReference type="PROSITE" id="PS51671">
    <property type="entry name" value="ACT"/>
    <property type="match status" value="1"/>
</dbReference>
<dbReference type="Proteomes" id="UP000066284">
    <property type="component" value="Chromosome 1"/>
</dbReference>
<keyword evidence="5" id="KW-1185">Reference proteome</keyword>
<dbReference type="EC" id="1.1.1.38" evidence="4"/>
<dbReference type="InterPro" id="IPR051674">
    <property type="entry name" value="Malate_Decarboxylase"/>
</dbReference>
<dbReference type="Pfam" id="PF00390">
    <property type="entry name" value="malic"/>
    <property type="match status" value="1"/>
</dbReference>
<evidence type="ECO:0000259" key="3">
    <source>
        <dbReference type="PROSITE" id="PS51671"/>
    </source>
</evidence>
<dbReference type="InterPro" id="IPR045865">
    <property type="entry name" value="ACT-like_dom_sf"/>
</dbReference>
<dbReference type="SUPFAM" id="SSF55021">
    <property type="entry name" value="ACT-like"/>
    <property type="match status" value="1"/>
</dbReference>
<dbReference type="SUPFAM" id="SSF53223">
    <property type="entry name" value="Aminoacid dehydrogenase-like, N-terminal domain"/>
    <property type="match status" value="1"/>
</dbReference>
<dbReference type="InterPro" id="IPR012301">
    <property type="entry name" value="Malic_N_dom"/>
</dbReference>
<accession>A0A0S4KVN0</accession>
<dbReference type="InterPro" id="IPR012302">
    <property type="entry name" value="Malic_NAD-bd"/>
</dbReference>
<dbReference type="GO" id="GO:0004470">
    <property type="term" value="F:malic enzyme activity"/>
    <property type="evidence" value="ECO:0007669"/>
    <property type="project" value="InterPro"/>
</dbReference>
<dbReference type="FunFam" id="3.40.50.720:FF:000095">
    <property type="entry name" value="NADP-dependent malic enzyme"/>
    <property type="match status" value="1"/>
</dbReference>
<evidence type="ECO:0000313" key="5">
    <source>
        <dbReference type="Proteomes" id="UP000066284"/>
    </source>
</evidence>
<organism evidence="4 5">
    <name type="scientific">Candidatus Nitrospira inopinata</name>
    <dbReference type="NCBI Taxonomy" id="1715989"/>
    <lineage>
        <taxon>Bacteria</taxon>
        <taxon>Pseudomonadati</taxon>
        <taxon>Nitrospirota</taxon>
        <taxon>Nitrospiria</taxon>
        <taxon>Nitrospirales</taxon>
        <taxon>Nitrospiraceae</taxon>
        <taxon>Nitrospira</taxon>
    </lineage>
</organism>
<evidence type="ECO:0000256" key="2">
    <source>
        <dbReference type="ARBA" id="ARBA00029440"/>
    </source>
</evidence>
<feature type="domain" description="ACT" evidence="3">
    <location>
        <begin position="13"/>
        <end position="87"/>
    </location>
</feature>
<name>A0A0S4KVN0_9BACT</name>
<reference evidence="5" key="1">
    <citation type="submission" date="2015-09" db="EMBL/GenBank/DDBJ databases">
        <authorList>
            <person name="Daims H."/>
        </authorList>
    </citation>
    <scope>NUCLEOTIDE SEQUENCE [LARGE SCALE GENOMIC DNA]</scope>
</reference>
<dbReference type="InterPro" id="IPR036291">
    <property type="entry name" value="NAD(P)-bd_dom_sf"/>
</dbReference>
<dbReference type="Gene3D" id="3.40.50.10380">
    <property type="entry name" value="Malic enzyme, N-terminal domain"/>
    <property type="match status" value="1"/>
</dbReference>
<dbReference type="Gene3D" id="3.40.50.720">
    <property type="entry name" value="NAD(P)-binding Rossmann-like Domain"/>
    <property type="match status" value="1"/>
</dbReference>
<dbReference type="SMART" id="SM01274">
    <property type="entry name" value="malic"/>
    <property type="match status" value="1"/>
</dbReference>
<dbReference type="InterPro" id="IPR046346">
    <property type="entry name" value="Aminoacid_DH-like_N_sf"/>
</dbReference>
<evidence type="ECO:0000256" key="1">
    <source>
        <dbReference type="ARBA" id="ARBA00023002"/>
    </source>
</evidence>
<comment type="pathway">
    <text evidence="2">Amino-acid biosynthesis.</text>
</comment>
<dbReference type="AlphaFoldDB" id="A0A0S4KVN0"/>
<dbReference type="Pfam" id="PF13291">
    <property type="entry name" value="ACT_4"/>
    <property type="match status" value="1"/>
</dbReference>
<dbReference type="GO" id="GO:0016616">
    <property type="term" value="F:oxidoreductase activity, acting on the CH-OH group of donors, NAD or NADP as acceptor"/>
    <property type="evidence" value="ECO:0007669"/>
    <property type="project" value="InterPro"/>
</dbReference>
<dbReference type="PANTHER" id="PTHR43237">
    <property type="entry name" value="NADP-DEPENDENT MALIC ENZYME"/>
    <property type="match status" value="1"/>
</dbReference>
<keyword evidence="1 4" id="KW-0560">Oxidoreductase</keyword>
<gene>
    <name evidence="4" type="primary">maeB</name>
    <name evidence="4" type="ORF">NITINOP_2316</name>
</gene>
<dbReference type="SMART" id="SM00919">
    <property type="entry name" value="Malic_M"/>
    <property type="match status" value="1"/>
</dbReference>